<dbReference type="RefSeq" id="WP_129247336.1">
    <property type="nucleotide sequence ID" value="NZ_JABZEL010000008.1"/>
</dbReference>
<dbReference type="PANTHER" id="PTHR34853">
    <property type="match status" value="1"/>
</dbReference>
<dbReference type="InterPro" id="IPR005152">
    <property type="entry name" value="Lipase_secreted"/>
</dbReference>
<dbReference type="GO" id="GO:0004806">
    <property type="term" value="F:triacylglycerol lipase activity"/>
    <property type="evidence" value="ECO:0007669"/>
    <property type="project" value="InterPro"/>
</dbReference>
<evidence type="ECO:0000313" key="4">
    <source>
        <dbReference type="Proteomes" id="UP000289482"/>
    </source>
</evidence>
<dbReference type="PIRSF" id="PIRSF029171">
    <property type="entry name" value="Esterase_LipA"/>
    <property type="match status" value="1"/>
</dbReference>
<dbReference type="InterPro" id="IPR029058">
    <property type="entry name" value="AB_hydrolase_fold"/>
</dbReference>
<feature type="domain" description="AB hydrolase-1" evidence="2">
    <location>
        <begin position="121"/>
        <end position="400"/>
    </location>
</feature>
<keyword evidence="3" id="KW-0378">Hydrolase</keyword>
<feature type="compositionally biased region" description="Polar residues" evidence="1">
    <location>
        <begin position="18"/>
        <end position="29"/>
    </location>
</feature>
<dbReference type="Pfam" id="PF12697">
    <property type="entry name" value="Abhydrolase_6"/>
    <property type="match status" value="1"/>
</dbReference>
<evidence type="ECO:0000313" key="3">
    <source>
        <dbReference type="EMBL" id="RXS67974.1"/>
    </source>
</evidence>
<dbReference type="AlphaFoldDB" id="A0A4Q1R3Q4"/>
<evidence type="ECO:0000256" key="1">
    <source>
        <dbReference type="SAM" id="MobiDB-lite"/>
    </source>
</evidence>
<reference evidence="3 4" key="1">
    <citation type="submission" date="2019-01" db="EMBL/GenBank/DDBJ databases">
        <title>Draft genome sequences of the type strain Streptomyces sioyaensis DSM 40032 and its novel strain, TM32, a thermotolerant antibiotics-producing actinobacterium.</title>
        <authorList>
            <person name="Nakaew N."/>
            <person name="Lumyong S."/>
            <person name="Sloan W.T."/>
            <person name="Sungthong R."/>
        </authorList>
    </citation>
    <scope>NUCLEOTIDE SEQUENCE [LARGE SCALE GENOMIC DNA]</scope>
    <source>
        <strain evidence="3 4">DSM 40032</strain>
    </source>
</reference>
<dbReference type="GeneID" id="95778424"/>
<dbReference type="InterPro" id="IPR000073">
    <property type="entry name" value="AB_hydrolase_1"/>
</dbReference>
<feature type="region of interest" description="Disordered" evidence="1">
    <location>
        <begin position="18"/>
        <end position="40"/>
    </location>
</feature>
<gene>
    <name evidence="3" type="ORF">EST54_10535</name>
</gene>
<organism evidence="3 4">
    <name type="scientific">Streptomyces sioyaensis</name>
    <dbReference type="NCBI Taxonomy" id="67364"/>
    <lineage>
        <taxon>Bacteria</taxon>
        <taxon>Bacillati</taxon>
        <taxon>Actinomycetota</taxon>
        <taxon>Actinomycetes</taxon>
        <taxon>Kitasatosporales</taxon>
        <taxon>Streptomycetaceae</taxon>
        <taxon>Streptomyces</taxon>
    </lineage>
</organism>
<dbReference type="GO" id="GO:0016042">
    <property type="term" value="P:lipid catabolic process"/>
    <property type="evidence" value="ECO:0007669"/>
    <property type="project" value="InterPro"/>
</dbReference>
<accession>A0A4Q1R3Q4</accession>
<dbReference type="PANTHER" id="PTHR34853:SF1">
    <property type="entry name" value="LIPASE 5"/>
    <property type="match status" value="1"/>
</dbReference>
<protein>
    <submittedName>
        <fullName evidence="3">Alpha/beta fold hydrolase</fullName>
    </submittedName>
</protein>
<dbReference type="Gene3D" id="3.40.50.1820">
    <property type="entry name" value="alpha/beta hydrolase"/>
    <property type="match status" value="1"/>
</dbReference>
<sequence length="430" mass="46368">MLLLTMVLTGCAFVTSPGSSDGSGATTGNGDVVGTPTPLRNVPRELSTVADGKLVVYRMPGIQGNRIKATAMLFTPRKSPPAGGWPLFVWGHGTVGWAPECAPSVQLQEHKKWADGPNAVLLAAVLKMGIAVVAPDYEGMGPTAAGVTTGHGYYHLSSEGKSMVFAAVAAKRYLGGRASGEWVPAGWSEGGFSALAAAYYSRLSKKAEPALDYRGTIALAPVPDVPAMNKLLWRDIAHASKPGTTPTDRQIDQLVFANAETIYFTKTQLRAGYRVDPERIYGPNMLRFYQQNWRTCLDDLNAMVKRDIKNYLNSSPSHRLASYPGIRGDAPNALPENRRFYERNQGKLENSTLPGSVLWLYGADDITSPGAVTYHVVNKMLANANDINLAVFEGAGHYDVPTVGLPLIQARLRQLFPVEPSAHRGESPTS</sequence>
<comment type="caution">
    <text evidence="3">The sequence shown here is derived from an EMBL/GenBank/DDBJ whole genome shotgun (WGS) entry which is preliminary data.</text>
</comment>
<dbReference type="SUPFAM" id="SSF53474">
    <property type="entry name" value="alpha/beta-Hydrolases"/>
    <property type="match status" value="1"/>
</dbReference>
<evidence type="ECO:0000259" key="2">
    <source>
        <dbReference type="Pfam" id="PF12697"/>
    </source>
</evidence>
<name>A0A4Q1R3Q4_9ACTN</name>
<keyword evidence="4" id="KW-1185">Reference proteome</keyword>
<dbReference type="EMBL" id="SDIF01000021">
    <property type="protein sequence ID" value="RXS67974.1"/>
    <property type="molecule type" value="Genomic_DNA"/>
</dbReference>
<dbReference type="Proteomes" id="UP000289482">
    <property type="component" value="Unassembled WGS sequence"/>
</dbReference>
<proteinExistence type="predicted"/>